<protein>
    <submittedName>
        <fullName evidence="1">Uncharacterized protein</fullName>
    </submittedName>
</protein>
<comment type="caution">
    <text evidence="1">The sequence shown here is derived from an EMBL/GenBank/DDBJ whole genome shotgun (WGS) entry which is preliminary data.</text>
</comment>
<dbReference type="Proteomes" id="UP000192328">
    <property type="component" value="Unassembled WGS sequence"/>
</dbReference>
<organism evidence="1 2">
    <name type="scientific">Aristaeella lactis</name>
    <dbReference type="NCBI Taxonomy" id="3046383"/>
    <lineage>
        <taxon>Bacteria</taxon>
        <taxon>Bacillati</taxon>
        <taxon>Bacillota</taxon>
        <taxon>Clostridia</taxon>
        <taxon>Eubacteriales</taxon>
        <taxon>Aristaeellaceae</taxon>
        <taxon>Aristaeella</taxon>
    </lineage>
</organism>
<dbReference type="EMBL" id="FWXZ01000001">
    <property type="protein sequence ID" value="SMC41794.1"/>
    <property type="molecule type" value="Genomic_DNA"/>
</dbReference>
<evidence type="ECO:0000313" key="1">
    <source>
        <dbReference type="EMBL" id="SMC41794.1"/>
    </source>
</evidence>
<accession>A0AC61PJ13</accession>
<keyword evidence="2" id="KW-1185">Reference proteome</keyword>
<evidence type="ECO:0000313" key="2">
    <source>
        <dbReference type="Proteomes" id="UP000192328"/>
    </source>
</evidence>
<sequence length="80" mass="8754">MKHERVIAGIGCFCWIAGFIVFMVGMNLEGAIKEWMSVVGSIVFFIGLVIVGIIWAKKKYIDEDGDSKEEGSVPSDEAGK</sequence>
<gene>
    <name evidence="1" type="ORF">SAMN06297397_0785</name>
</gene>
<proteinExistence type="predicted"/>
<name>A0AC61PJ13_9FIRM</name>
<reference evidence="1" key="1">
    <citation type="submission" date="2017-04" db="EMBL/GenBank/DDBJ databases">
        <authorList>
            <person name="Varghese N."/>
            <person name="Submissions S."/>
        </authorList>
    </citation>
    <scope>NUCLEOTIDE SEQUENCE</scope>
    <source>
        <strain evidence="1">WTE2008</strain>
    </source>
</reference>